<dbReference type="AlphaFoldDB" id="B5VMX6"/>
<protein>
    <submittedName>
        <fullName evidence="1">Uncharacterized protein</fullName>
    </submittedName>
</protein>
<evidence type="ECO:0000313" key="2">
    <source>
        <dbReference type="Proteomes" id="UP000008988"/>
    </source>
</evidence>
<accession>B5VMX6</accession>
<dbReference type="Proteomes" id="UP000008988">
    <property type="component" value="Unassembled WGS sequence"/>
</dbReference>
<dbReference type="EMBL" id="ABSV01001575">
    <property type="protein sequence ID" value="EDZ70721.1"/>
    <property type="molecule type" value="Genomic_DNA"/>
</dbReference>
<name>B5VMX6_YEAS6</name>
<reference evidence="1 2" key="1">
    <citation type="journal article" date="2008" name="FEMS Yeast Res.">
        <title>Comparative genome analysis of a Saccharomyces cerevisiae wine strain.</title>
        <authorList>
            <person name="Borneman A.R."/>
            <person name="Forgan A.H."/>
            <person name="Pretorius I.S."/>
            <person name="Chambers P.J."/>
        </authorList>
    </citation>
    <scope>NUCLEOTIDE SEQUENCE [LARGE SCALE GENOMIC DNA]</scope>
    <source>
        <strain evidence="1 2">AWRI1631</strain>
    </source>
</reference>
<comment type="caution">
    <text evidence="1">The sequence shown here is derived from an EMBL/GenBank/DDBJ whole genome shotgun (WGS) entry which is preliminary data.</text>
</comment>
<evidence type="ECO:0000313" key="1">
    <source>
        <dbReference type="EMBL" id="EDZ70721.1"/>
    </source>
</evidence>
<proteinExistence type="predicted"/>
<organism evidence="1 2">
    <name type="scientific">Saccharomyces cerevisiae (strain AWRI1631)</name>
    <name type="common">Baker's yeast</name>
    <dbReference type="NCBI Taxonomy" id="545124"/>
    <lineage>
        <taxon>Eukaryota</taxon>
        <taxon>Fungi</taxon>
        <taxon>Dikarya</taxon>
        <taxon>Ascomycota</taxon>
        <taxon>Saccharomycotina</taxon>
        <taxon>Saccharomycetes</taxon>
        <taxon>Saccharomycetales</taxon>
        <taxon>Saccharomycetaceae</taxon>
        <taxon>Saccharomyces</taxon>
    </lineage>
</organism>
<sequence length="41" mass="4919">MKFPLCQLCFYSRTVRKLQRLLVPTQRLLSKPLLLMLKLTQ</sequence>
<gene>
    <name evidence="1" type="ORF">AWRI1631_120880</name>
</gene>